<comment type="caution">
    <text evidence="5">The sequence shown here is derived from an EMBL/GenBank/DDBJ whole genome shotgun (WGS) entry which is preliminary data.</text>
</comment>
<dbReference type="PANTHER" id="PTHR23026">
    <property type="entry name" value="NADPH NITROREDUCTASE"/>
    <property type="match status" value="1"/>
</dbReference>
<dbReference type="Proteomes" id="UP000256388">
    <property type="component" value="Unassembled WGS sequence"/>
</dbReference>
<keyword evidence="3" id="KW-0560">Oxidoreductase</keyword>
<dbReference type="InterPro" id="IPR029479">
    <property type="entry name" value="Nitroreductase"/>
</dbReference>
<feature type="domain" description="Nitroreductase" evidence="4">
    <location>
        <begin position="11"/>
        <end position="150"/>
    </location>
</feature>
<dbReference type="InterPro" id="IPR050627">
    <property type="entry name" value="Nitroreductase/BluB"/>
</dbReference>
<accession>A0A347ZPM3</accession>
<organism evidence="5 6">
    <name type="scientific">Pelolinea submarina</name>
    <dbReference type="NCBI Taxonomy" id="913107"/>
    <lineage>
        <taxon>Bacteria</taxon>
        <taxon>Bacillati</taxon>
        <taxon>Chloroflexota</taxon>
        <taxon>Anaerolineae</taxon>
        <taxon>Anaerolineales</taxon>
        <taxon>Anaerolineaceae</taxon>
        <taxon>Pelolinea</taxon>
    </lineage>
</organism>
<dbReference type="Pfam" id="PF00881">
    <property type="entry name" value="Nitroreductase"/>
    <property type="match status" value="1"/>
</dbReference>
<dbReference type="OrthoDB" id="9812105at2"/>
<gene>
    <name evidence="5" type="ORF">DFR64_3082</name>
</gene>
<dbReference type="RefSeq" id="WP_116226325.1">
    <property type="nucleotide sequence ID" value="NZ_AP018437.1"/>
</dbReference>
<proteinExistence type="predicted"/>
<dbReference type="GO" id="GO:0016491">
    <property type="term" value="F:oxidoreductase activity"/>
    <property type="evidence" value="ECO:0007669"/>
    <property type="project" value="UniProtKB-KW"/>
</dbReference>
<evidence type="ECO:0000313" key="5">
    <source>
        <dbReference type="EMBL" id="REG04731.1"/>
    </source>
</evidence>
<keyword evidence="6" id="KW-1185">Reference proteome</keyword>
<reference evidence="5 6" key="1">
    <citation type="submission" date="2018-08" db="EMBL/GenBank/DDBJ databases">
        <title>Genomic Encyclopedia of Type Strains, Phase IV (KMG-IV): sequencing the most valuable type-strain genomes for metagenomic binning, comparative biology and taxonomic classification.</title>
        <authorList>
            <person name="Goeker M."/>
        </authorList>
    </citation>
    <scope>NUCLEOTIDE SEQUENCE [LARGE SCALE GENOMIC DNA]</scope>
    <source>
        <strain evidence="5 6">DSM 23923</strain>
    </source>
</reference>
<protein>
    <submittedName>
        <fullName evidence="5">Nitroreductase</fullName>
    </submittedName>
</protein>
<name>A0A347ZPM3_9CHLR</name>
<evidence type="ECO:0000256" key="3">
    <source>
        <dbReference type="ARBA" id="ARBA00023002"/>
    </source>
</evidence>
<dbReference type="InterPro" id="IPR000415">
    <property type="entry name" value="Nitroreductase-like"/>
</dbReference>
<dbReference type="EMBL" id="QUMS01000006">
    <property type="protein sequence ID" value="REG04731.1"/>
    <property type="molecule type" value="Genomic_DNA"/>
</dbReference>
<sequence>MSNILDAIYLRRSIRVFEHRKVDREILIDLLKAGMAAPSASNSRPWEFILVTDEKPLGELQNSLAYGKYNAPAAVVVCANLSIAKNESAYRFWVQDCSAASENILIAAAGMGLGTVWIGAYPKEDVVKTLRKILVIPEEVYPLNIIYVGYPAEDKDARTQFEESRVHWEHY</sequence>
<dbReference type="CDD" id="cd02150">
    <property type="entry name" value="nitroreductase"/>
    <property type="match status" value="1"/>
</dbReference>
<evidence type="ECO:0000313" key="6">
    <source>
        <dbReference type="Proteomes" id="UP000256388"/>
    </source>
</evidence>
<evidence type="ECO:0000256" key="2">
    <source>
        <dbReference type="ARBA" id="ARBA00022643"/>
    </source>
</evidence>
<dbReference type="AlphaFoldDB" id="A0A347ZPM3"/>
<dbReference type="SUPFAM" id="SSF55469">
    <property type="entry name" value="FMN-dependent nitroreductase-like"/>
    <property type="match status" value="1"/>
</dbReference>
<dbReference type="Gene3D" id="3.40.109.10">
    <property type="entry name" value="NADH Oxidase"/>
    <property type="match status" value="1"/>
</dbReference>
<keyword evidence="2" id="KW-0288">FMN</keyword>
<evidence type="ECO:0000259" key="4">
    <source>
        <dbReference type="Pfam" id="PF00881"/>
    </source>
</evidence>
<dbReference type="PANTHER" id="PTHR23026:SF90">
    <property type="entry name" value="IODOTYROSINE DEIODINASE 1"/>
    <property type="match status" value="1"/>
</dbReference>
<keyword evidence="1" id="KW-0285">Flavoprotein</keyword>
<evidence type="ECO:0000256" key="1">
    <source>
        <dbReference type="ARBA" id="ARBA00022630"/>
    </source>
</evidence>